<dbReference type="InterPro" id="IPR050315">
    <property type="entry name" value="FAD-oxidoreductase_2"/>
</dbReference>
<comment type="cofactor">
    <cofactor evidence="1">
        <name>FAD</name>
        <dbReference type="ChEBI" id="CHEBI:57692"/>
    </cofactor>
</comment>
<dbReference type="InterPro" id="IPR036188">
    <property type="entry name" value="FAD/NAD-bd_sf"/>
</dbReference>
<dbReference type="PROSITE" id="PS51257">
    <property type="entry name" value="PROKAR_LIPOPROTEIN"/>
    <property type="match status" value="1"/>
</dbReference>
<sequence length="571" mass="63158">MSTEQKWDHSVDVLVVGSGNGALTAALSCYEMGTRDVLVIEKSDLVGGTSASSGGGVWIPCNRYAKAEGAQDSFEDAKKYLLNTTPEGDVPEEMVDAYLTNGPKMVDFMHERTHMRYESLEHYPDYYTNVEGSRTGHRSMEPARFDSSLLGEDVKRLRPTHHMMRLFNRIYFTQVEAALLTVQGPGWIKLTMKLLASYFLDLPWLLRGRPRSRKICTGAAGVARLWYSMKERDMPLWTETAMESLIDEDGKVVGAVIKRDGKTLRVQARKGVVLAAGGFEKNQSMREEYLPAPTSTDWSGGVATNTGDAIKEGLRLGAATRLMDGAWWCTTISVPGEPAPRLSVMEKSYPGSCIVNMRGERFANESQNYMAFQKDLYKVHTDETPCSPMYQVFDARFRRDYIVGPLMTASLKPDWTIPKEWYDTKLVGKSDTVRGLAEQLGIDPDNLEKTVANMNAYAKDGKDPEFQRGDSAYDRYYGDPRFEPNPCLGAIDEAPFYAIRLDAGDFGTQGGLATNPDARVLREDGSPIEGLYAVGNCSAAVLPTYPGPGSTLGPAMTFAYQAAKHITGTQD</sequence>
<proteinExistence type="inferred from homology"/>
<dbReference type="SUPFAM" id="SSF56425">
    <property type="entry name" value="Succinate dehydrogenase/fumarate reductase flavoprotein, catalytic domain"/>
    <property type="match status" value="1"/>
</dbReference>
<dbReference type="RefSeq" id="WP_183411061.1">
    <property type="nucleotide sequence ID" value="NZ_JACHWY010000003.1"/>
</dbReference>
<dbReference type="AlphaFoldDB" id="A0A7W4W7C2"/>
<comment type="caution">
    <text evidence="10">The sequence shown here is derived from an EMBL/GenBank/DDBJ whole genome shotgun (WGS) entry which is preliminary data.</text>
</comment>
<keyword evidence="3" id="KW-0274">FAD</keyword>
<name>A0A7W4W7C2_9GAMM</name>
<evidence type="ECO:0000259" key="9">
    <source>
        <dbReference type="Pfam" id="PF00890"/>
    </source>
</evidence>
<evidence type="ECO:0000256" key="4">
    <source>
        <dbReference type="ARBA" id="ARBA00023002"/>
    </source>
</evidence>
<dbReference type="EMBL" id="JACHWY010000003">
    <property type="protein sequence ID" value="MBB3048269.1"/>
    <property type="molecule type" value="Genomic_DNA"/>
</dbReference>
<evidence type="ECO:0000256" key="5">
    <source>
        <dbReference type="ARBA" id="ARBA00051951"/>
    </source>
</evidence>
<dbReference type="GO" id="GO:0047571">
    <property type="term" value="F:3-oxosteroid 1-dehydrogenase activity"/>
    <property type="evidence" value="ECO:0007669"/>
    <property type="project" value="UniProtKB-EC"/>
</dbReference>
<keyword evidence="2" id="KW-0285">Flavoprotein</keyword>
<dbReference type="PANTHER" id="PTHR43400">
    <property type="entry name" value="FUMARATE REDUCTASE"/>
    <property type="match status" value="1"/>
</dbReference>
<comment type="similarity">
    <text evidence="6">Belongs to the FAD-dependent oxidoreductase 2 family. 3-oxosteroid dehydrogenase subfamily.</text>
</comment>
<keyword evidence="4 10" id="KW-0560">Oxidoreductase</keyword>
<dbReference type="PANTHER" id="PTHR43400:SF10">
    <property type="entry name" value="3-OXOSTEROID 1-DEHYDROGENASE"/>
    <property type="match status" value="1"/>
</dbReference>
<dbReference type="InterPro" id="IPR003953">
    <property type="entry name" value="FAD-dep_OxRdtase_2_FAD-bd"/>
</dbReference>
<feature type="domain" description="FAD-dependent oxidoreductase 2 FAD-binding" evidence="9">
    <location>
        <begin position="12"/>
        <end position="552"/>
    </location>
</feature>
<dbReference type="EC" id="1.3.99.4" evidence="7"/>
<protein>
    <recommendedName>
        <fullName evidence="8">3-oxosteroid 1-dehydrogenase</fullName>
        <ecNumber evidence="7">1.3.99.4</ecNumber>
    </recommendedName>
</protein>
<reference evidence="10 11" key="1">
    <citation type="submission" date="2020-08" db="EMBL/GenBank/DDBJ databases">
        <title>Genomic Encyclopedia of Type Strains, Phase III (KMG-III): the genomes of soil and plant-associated and newly described type strains.</title>
        <authorList>
            <person name="Whitman W."/>
        </authorList>
    </citation>
    <scope>NUCLEOTIDE SEQUENCE [LARGE SCALE GENOMIC DNA]</scope>
    <source>
        <strain evidence="10 11">CECT 8654</strain>
    </source>
</reference>
<keyword evidence="11" id="KW-1185">Reference proteome</keyword>
<comment type="catalytic activity">
    <reaction evidence="5">
        <text>a 3-oxosteroid + A = a 3-oxo-Delta(1)-steroid + AH2</text>
        <dbReference type="Rhea" id="RHEA:13329"/>
        <dbReference type="ChEBI" id="CHEBI:13193"/>
        <dbReference type="ChEBI" id="CHEBI:17499"/>
        <dbReference type="ChEBI" id="CHEBI:20156"/>
        <dbReference type="ChEBI" id="CHEBI:47788"/>
        <dbReference type="EC" id="1.3.99.4"/>
    </reaction>
</comment>
<evidence type="ECO:0000256" key="8">
    <source>
        <dbReference type="ARBA" id="ARBA00069709"/>
    </source>
</evidence>
<dbReference type="SUPFAM" id="SSF51905">
    <property type="entry name" value="FAD/NAD(P)-binding domain"/>
    <property type="match status" value="1"/>
</dbReference>
<evidence type="ECO:0000256" key="3">
    <source>
        <dbReference type="ARBA" id="ARBA00022827"/>
    </source>
</evidence>
<gene>
    <name evidence="10" type="ORF">FHR99_002543</name>
</gene>
<evidence type="ECO:0000313" key="11">
    <source>
        <dbReference type="Proteomes" id="UP000537130"/>
    </source>
</evidence>
<accession>A0A7W4W7C2</accession>
<dbReference type="GO" id="GO:0008202">
    <property type="term" value="P:steroid metabolic process"/>
    <property type="evidence" value="ECO:0007669"/>
    <property type="project" value="UniProtKB-ARBA"/>
</dbReference>
<dbReference type="Proteomes" id="UP000537130">
    <property type="component" value="Unassembled WGS sequence"/>
</dbReference>
<organism evidence="10 11">
    <name type="scientific">Litorivivens lipolytica</name>
    <dbReference type="NCBI Taxonomy" id="1524264"/>
    <lineage>
        <taxon>Bacteria</taxon>
        <taxon>Pseudomonadati</taxon>
        <taxon>Pseudomonadota</taxon>
        <taxon>Gammaproteobacteria</taxon>
        <taxon>Litorivivens</taxon>
    </lineage>
</organism>
<evidence type="ECO:0000256" key="7">
    <source>
        <dbReference type="ARBA" id="ARBA00066536"/>
    </source>
</evidence>
<dbReference type="Pfam" id="PF00890">
    <property type="entry name" value="FAD_binding_2"/>
    <property type="match status" value="1"/>
</dbReference>
<evidence type="ECO:0000256" key="1">
    <source>
        <dbReference type="ARBA" id="ARBA00001974"/>
    </source>
</evidence>
<evidence type="ECO:0000256" key="6">
    <source>
        <dbReference type="ARBA" id="ARBA00061147"/>
    </source>
</evidence>
<dbReference type="Gene3D" id="3.50.50.60">
    <property type="entry name" value="FAD/NAD(P)-binding domain"/>
    <property type="match status" value="2"/>
</dbReference>
<evidence type="ECO:0000256" key="2">
    <source>
        <dbReference type="ARBA" id="ARBA00022630"/>
    </source>
</evidence>
<evidence type="ECO:0000313" key="10">
    <source>
        <dbReference type="EMBL" id="MBB3048269.1"/>
    </source>
</evidence>
<dbReference type="InterPro" id="IPR027477">
    <property type="entry name" value="Succ_DH/fumarate_Rdtase_cat_sf"/>
</dbReference>
<dbReference type="FunFam" id="3.50.50.60:FF:000208">
    <property type="entry name" value="3-ketosteroid dehydrogenase"/>
    <property type="match status" value="1"/>
</dbReference>